<sequence length="215" mass="22836">MAADSAWDPHVRMPRHLSLSPLLSQLSPRLGLWVGRPADGLGRKPTGRGGRGGGSAVAGRRQAERRRPPPRHGRRWRWQPCYPHPAPHRRHPPPLSPLPALVLSLPSKWSTSTAACRCGPTSCAPAAAAPSSPAAVPAHRRPAAPAYAVARFAHHLLGPPAGRCGCCIAGRFCAAVGDGARCLSLRCPDLSCSVAGRTNNTTLAYQIWHELSHSS</sequence>
<dbReference type="HOGENOM" id="CLU_1285061_0_0_1"/>
<organism evidence="2">
    <name type="scientific">Oryza meridionalis</name>
    <dbReference type="NCBI Taxonomy" id="40149"/>
    <lineage>
        <taxon>Eukaryota</taxon>
        <taxon>Viridiplantae</taxon>
        <taxon>Streptophyta</taxon>
        <taxon>Embryophyta</taxon>
        <taxon>Tracheophyta</taxon>
        <taxon>Spermatophyta</taxon>
        <taxon>Magnoliopsida</taxon>
        <taxon>Liliopsida</taxon>
        <taxon>Poales</taxon>
        <taxon>Poaceae</taxon>
        <taxon>BOP clade</taxon>
        <taxon>Oryzoideae</taxon>
        <taxon>Oryzeae</taxon>
        <taxon>Oryzinae</taxon>
        <taxon>Oryza</taxon>
    </lineage>
</organism>
<reference evidence="2" key="2">
    <citation type="submission" date="2018-05" db="EMBL/GenBank/DDBJ databases">
        <title>OmerRS3 (Oryza meridionalis Reference Sequence Version 3).</title>
        <authorList>
            <person name="Zhang J."/>
            <person name="Kudrna D."/>
            <person name="Lee S."/>
            <person name="Talag J."/>
            <person name="Welchert J."/>
            <person name="Wing R.A."/>
        </authorList>
    </citation>
    <scope>NUCLEOTIDE SEQUENCE [LARGE SCALE GENOMIC DNA]</scope>
    <source>
        <strain evidence="2">cv. OR44</strain>
    </source>
</reference>
<proteinExistence type="predicted"/>
<keyword evidence="3" id="KW-1185">Reference proteome</keyword>
<feature type="compositionally biased region" description="Gly residues" evidence="1">
    <location>
        <begin position="47"/>
        <end position="56"/>
    </location>
</feature>
<dbReference type="AlphaFoldDB" id="A0A0E0BXU3"/>
<dbReference type="Proteomes" id="UP000008021">
    <property type="component" value="Chromosome 1"/>
</dbReference>
<reference evidence="2" key="1">
    <citation type="submission" date="2015-04" db="UniProtKB">
        <authorList>
            <consortium name="EnsemblPlants"/>
        </authorList>
    </citation>
    <scope>IDENTIFICATION</scope>
</reference>
<evidence type="ECO:0000313" key="3">
    <source>
        <dbReference type="Proteomes" id="UP000008021"/>
    </source>
</evidence>
<evidence type="ECO:0000313" key="2">
    <source>
        <dbReference type="EnsemblPlants" id="OMERI01G04750.1"/>
    </source>
</evidence>
<feature type="region of interest" description="Disordered" evidence="1">
    <location>
        <begin position="34"/>
        <end position="77"/>
    </location>
</feature>
<feature type="compositionally biased region" description="Basic residues" evidence="1">
    <location>
        <begin position="68"/>
        <end position="77"/>
    </location>
</feature>
<protein>
    <submittedName>
        <fullName evidence="2">Uncharacterized protein</fullName>
    </submittedName>
</protein>
<name>A0A0E0BXU3_9ORYZ</name>
<evidence type="ECO:0000256" key="1">
    <source>
        <dbReference type="SAM" id="MobiDB-lite"/>
    </source>
</evidence>
<dbReference type="Gramene" id="OMERI01G04750.1">
    <property type="protein sequence ID" value="OMERI01G04750.1"/>
    <property type="gene ID" value="OMERI01G04750"/>
</dbReference>
<dbReference type="EnsemblPlants" id="OMERI01G04750.1">
    <property type="protein sequence ID" value="OMERI01G04750.1"/>
    <property type="gene ID" value="OMERI01G04750"/>
</dbReference>
<accession>A0A0E0BXU3</accession>